<dbReference type="Proteomes" id="UP000005666">
    <property type="component" value="Chromosome 1"/>
</dbReference>
<name>G8BMI5_TETPH</name>
<dbReference type="PROSITE" id="PS50102">
    <property type="entry name" value="RRM"/>
    <property type="match status" value="1"/>
</dbReference>
<dbReference type="InterPro" id="IPR000504">
    <property type="entry name" value="RRM_dom"/>
</dbReference>
<dbReference type="GO" id="GO:0005730">
    <property type="term" value="C:nucleolus"/>
    <property type="evidence" value="ECO:0007669"/>
    <property type="project" value="EnsemblFungi"/>
</dbReference>
<dbReference type="KEGG" id="tpf:TPHA_0A00280"/>
<evidence type="ECO:0000313" key="5">
    <source>
        <dbReference type="Proteomes" id="UP000005666"/>
    </source>
</evidence>
<dbReference type="GO" id="GO:0003723">
    <property type="term" value="F:RNA binding"/>
    <property type="evidence" value="ECO:0007669"/>
    <property type="project" value="UniProtKB-UniRule"/>
</dbReference>
<dbReference type="GO" id="GO:0008428">
    <property type="term" value="F:ribonuclease inhibitor activity"/>
    <property type="evidence" value="ECO:0007669"/>
    <property type="project" value="EnsemblFungi"/>
</dbReference>
<feature type="compositionally biased region" description="Basic and acidic residues" evidence="2">
    <location>
        <begin position="301"/>
        <end position="310"/>
    </location>
</feature>
<protein>
    <recommendedName>
        <fullName evidence="3">RRM domain-containing protein</fullName>
    </recommendedName>
</protein>
<dbReference type="HOGENOM" id="CLU_020873_1_0_1"/>
<dbReference type="EMBL" id="HE612856">
    <property type="protein sequence ID" value="CCE61113.1"/>
    <property type="molecule type" value="Genomic_DNA"/>
</dbReference>
<evidence type="ECO:0000313" key="4">
    <source>
        <dbReference type="EMBL" id="CCE61113.1"/>
    </source>
</evidence>
<accession>G8BMI5</accession>
<organism evidence="4 5">
    <name type="scientific">Tetrapisispora phaffii (strain ATCC 24235 / CBS 4417 / NBRC 1672 / NRRL Y-8282 / UCD 70-5)</name>
    <name type="common">Yeast</name>
    <name type="synonym">Fabospora phaffii</name>
    <dbReference type="NCBI Taxonomy" id="1071381"/>
    <lineage>
        <taxon>Eukaryota</taxon>
        <taxon>Fungi</taxon>
        <taxon>Dikarya</taxon>
        <taxon>Ascomycota</taxon>
        <taxon>Saccharomycotina</taxon>
        <taxon>Saccharomycetes</taxon>
        <taxon>Saccharomycetales</taxon>
        <taxon>Saccharomycetaceae</taxon>
        <taxon>Tetrapisispora</taxon>
    </lineage>
</organism>
<proteinExistence type="predicted"/>
<dbReference type="eggNOG" id="ENOG502QQ4K">
    <property type="taxonomic scope" value="Eukaryota"/>
</dbReference>
<dbReference type="SUPFAM" id="SSF54928">
    <property type="entry name" value="RNA-binding domain, RBD"/>
    <property type="match status" value="1"/>
</dbReference>
<dbReference type="OMA" id="TKLWGYE"/>
<feature type="domain" description="RRM" evidence="3">
    <location>
        <begin position="5"/>
        <end position="80"/>
    </location>
</feature>
<dbReference type="InterPro" id="IPR012677">
    <property type="entry name" value="Nucleotide-bd_a/b_plait_sf"/>
</dbReference>
<keyword evidence="5" id="KW-1185">Reference proteome</keyword>
<reference evidence="4 5" key="1">
    <citation type="journal article" date="2011" name="Proc. Natl. Acad. Sci. U.S.A.">
        <title>Evolutionary erosion of yeast sex chromosomes by mating-type switching accidents.</title>
        <authorList>
            <person name="Gordon J.L."/>
            <person name="Armisen D."/>
            <person name="Proux-Wera E."/>
            <person name="Oheigeartaigh S.S."/>
            <person name="Byrne K.P."/>
            <person name="Wolfe K.H."/>
        </authorList>
    </citation>
    <scope>NUCLEOTIDE SEQUENCE [LARGE SCALE GENOMIC DNA]</scope>
    <source>
        <strain evidence="5">ATCC 24235 / CBS 4417 / NBRC 1672 / NRRL Y-8282 / UCD 70-5</strain>
    </source>
</reference>
<keyword evidence="1" id="KW-0694">RNA-binding</keyword>
<gene>
    <name evidence="4" type="primary">TPHA0A00280</name>
    <name evidence="4" type="ordered locus">TPHA_0A00280</name>
</gene>
<dbReference type="RefSeq" id="XP_003683547.1">
    <property type="nucleotide sequence ID" value="XM_003683499.1"/>
</dbReference>
<dbReference type="GO" id="GO:0000463">
    <property type="term" value="P:maturation of LSU-rRNA from tricistronic rRNA transcript (SSU-rRNA, 5.8S rRNA, LSU-rRNA)"/>
    <property type="evidence" value="ECO:0007669"/>
    <property type="project" value="EnsemblFungi"/>
</dbReference>
<sequence>MPIDKRIFIGNLNNQIDASLEDLGKRFKTFGNVITSFEKGSNFAHVNMSFEDEKNFNDLKRNFNNLKFKGNLLKIDIAKPDWQHQWKLQREKDAKDNLKLEKVAKKKDWEFYKKIENVNKTWKDRRDVMDGRIRKTPRTKQTKRNVTFRIDVNGSLKVYKCYKTKLWGYEKNKELQDLVYKFVGSKWRNGNDHIVDKLDYSRSRNLFTLKLTKIGNESVKGSTDASKNIENEGEYEALEKQAENEKIHDALTNVLNDLDLEKPIDIVDSDDDFDFNSNVTENDSNNKRAENNYENGQYNQNHDDNYNEHYEEQEEYYEENEQYPKEQEDKYPEEEIEKEESEEEFIPTFAATPVQPVEGTISNTDNLRSLFNPEEQKSDFMLAQKGNEDIDESKTFVDEQIQDSKEFQENLKASAQQFTKFNQKHLFFPHLRSPFLIGQTQLTKVTASINRNSALLENWENEFWDNRGNWMREMKQKKKDAVRSLNRRRGKGKDDILI</sequence>
<feature type="region of interest" description="Disordered" evidence="2">
    <location>
        <begin position="267"/>
        <end position="333"/>
    </location>
</feature>
<dbReference type="STRING" id="1071381.G8BMI5"/>
<evidence type="ECO:0000256" key="1">
    <source>
        <dbReference type="PROSITE-ProRule" id="PRU00176"/>
    </source>
</evidence>
<dbReference type="OrthoDB" id="21643at2759"/>
<evidence type="ECO:0000256" key="2">
    <source>
        <dbReference type="SAM" id="MobiDB-lite"/>
    </source>
</evidence>
<evidence type="ECO:0000259" key="3">
    <source>
        <dbReference type="PROSITE" id="PS50102"/>
    </source>
</evidence>
<dbReference type="InterPro" id="IPR035979">
    <property type="entry name" value="RBD_domain_sf"/>
</dbReference>
<dbReference type="Gene3D" id="3.30.70.330">
    <property type="match status" value="1"/>
</dbReference>
<dbReference type="GeneID" id="11532761"/>
<feature type="compositionally biased region" description="Acidic residues" evidence="2">
    <location>
        <begin position="311"/>
        <end position="321"/>
    </location>
</feature>
<dbReference type="AlphaFoldDB" id="G8BMI5"/>